<feature type="compositionally biased region" description="Polar residues" evidence="1">
    <location>
        <begin position="293"/>
        <end position="314"/>
    </location>
</feature>
<name>A0A5N6RIT0_9ROSI</name>
<keyword evidence="4" id="KW-1185">Reference proteome</keyword>
<dbReference type="EMBL" id="CM017326">
    <property type="protein sequence ID" value="KAE8077711.1"/>
    <property type="molecule type" value="Genomic_DNA"/>
</dbReference>
<dbReference type="OrthoDB" id="1920951at2759"/>
<keyword evidence="2" id="KW-1133">Transmembrane helix</keyword>
<protein>
    <submittedName>
        <fullName evidence="3">Uncharacterized protein</fullName>
    </submittedName>
</protein>
<keyword evidence="2" id="KW-0812">Transmembrane</keyword>
<dbReference type="PANTHER" id="PTHR33868:SF18">
    <property type="entry name" value="TRANSMEMBRANE PROTEIN"/>
    <property type="match status" value="1"/>
</dbReference>
<evidence type="ECO:0000313" key="4">
    <source>
        <dbReference type="Proteomes" id="UP000327013"/>
    </source>
</evidence>
<dbReference type="EMBL" id="CM017326">
    <property type="protein sequence ID" value="KAE8077710.1"/>
    <property type="molecule type" value="Genomic_DNA"/>
</dbReference>
<evidence type="ECO:0000313" key="3">
    <source>
        <dbReference type="EMBL" id="KAE8077710.1"/>
    </source>
</evidence>
<dbReference type="Proteomes" id="UP000327013">
    <property type="component" value="Chromosome 6"/>
</dbReference>
<sequence>MAAAEAEAARQHTANHSFVQEDVRRAPKFSCSPSSSFSKSESDGAPDNAANGPDHPSSTCIPDKLYSGPPTNIKWWLNLQPHVGPQKDFTYEQLNALETELEVLSSGFIHKKSAKISEDHQPRGNQTVMKNNNNSYVEKPWEVSTTCKNNEHDTGMQEFKDVLGNDSQRTNKKDLGEFWYLDDKFTGLDSFNCLIPKQAKRLSSDLGSNWVGAEKAEPWWRSAGQDGLASLVAQKSLEHIENCDLPRPLAKHFRKGPSTCTECFECDESLASSLDKMVDKGFSGLKNYTWESPTTDHSLQDSDQLFSNSIGNGTSKDEADDDPSKTKLLEALCHSQTRAREAEKAAQEAYAEKEHIITLFFRQASQLFAYKQWFQLLQLENLYFQLKNKNQPITSLFPVVLPWVPHRGRKMKKGQPRVGKRKRCRQRNEIRKYAVAFAVGLGLASAGLLLGWTMGWLFPPL</sequence>
<feature type="region of interest" description="Disordered" evidence="1">
    <location>
        <begin position="1"/>
        <end position="64"/>
    </location>
</feature>
<accession>A0A5N6RIT0</accession>
<reference evidence="3 4" key="1">
    <citation type="submission" date="2019-06" db="EMBL/GenBank/DDBJ databases">
        <title>A chromosomal-level reference genome of Carpinus fangiana (Coryloideae, Betulaceae).</title>
        <authorList>
            <person name="Yang X."/>
            <person name="Wang Z."/>
            <person name="Zhang L."/>
            <person name="Hao G."/>
            <person name="Liu J."/>
            <person name="Yang Y."/>
        </authorList>
    </citation>
    <scope>NUCLEOTIDE SEQUENCE [LARGE SCALE GENOMIC DNA]</scope>
    <source>
        <strain evidence="3">Cfa_2016G</strain>
        <tissue evidence="3">Leaf</tissue>
    </source>
</reference>
<feature type="transmembrane region" description="Helical" evidence="2">
    <location>
        <begin position="433"/>
        <end position="458"/>
    </location>
</feature>
<organism evidence="3 4">
    <name type="scientific">Carpinus fangiana</name>
    <dbReference type="NCBI Taxonomy" id="176857"/>
    <lineage>
        <taxon>Eukaryota</taxon>
        <taxon>Viridiplantae</taxon>
        <taxon>Streptophyta</taxon>
        <taxon>Embryophyta</taxon>
        <taxon>Tracheophyta</taxon>
        <taxon>Spermatophyta</taxon>
        <taxon>Magnoliopsida</taxon>
        <taxon>eudicotyledons</taxon>
        <taxon>Gunneridae</taxon>
        <taxon>Pentapetalae</taxon>
        <taxon>rosids</taxon>
        <taxon>fabids</taxon>
        <taxon>Fagales</taxon>
        <taxon>Betulaceae</taxon>
        <taxon>Carpinus</taxon>
    </lineage>
</organism>
<dbReference type="PANTHER" id="PTHR33868">
    <property type="entry name" value="EXPRESSED PROTEIN"/>
    <property type="match status" value="1"/>
</dbReference>
<feature type="region of interest" description="Disordered" evidence="1">
    <location>
        <begin position="293"/>
        <end position="323"/>
    </location>
</feature>
<evidence type="ECO:0000256" key="1">
    <source>
        <dbReference type="SAM" id="MobiDB-lite"/>
    </source>
</evidence>
<gene>
    <name evidence="3" type="ORF">FH972_016246</name>
</gene>
<dbReference type="AlphaFoldDB" id="A0A5N6RIT0"/>
<evidence type="ECO:0000256" key="2">
    <source>
        <dbReference type="SAM" id="Phobius"/>
    </source>
</evidence>
<feature type="compositionally biased region" description="Low complexity" evidence="1">
    <location>
        <begin position="28"/>
        <end position="39"/>
    </location>
</feature>
<keyword evidence="2" id="KW-0472">Membrane</keyword>
<proteinExistence type="predicted"/>